<dbReference type="Proteomes" id="UP000026960">
    <property type="component" value="Chromosome 11"/>
</dbReference>
<dbReference type="AlphaFoldDB" id="A0A0D3HIA7"/>
<sequence>MSPTTTSREHGTVASAVAAVRAFHEQPVPRDQMPLFVGLGKGDCRAEDIVEKFGGHLWKVYDGGKWDWREAVGALSRAESAVEVDAASQRHRLIDLLKIVESRLGRHAVADAVRSWHAAAAVRPELPFTRNEGFVGRESELLDLEADLFGKRPMHLVEVEVFGGEPAFMDGKECQGSTKIML</sequence>
<accession>A0A0D3HIA7</accession>
<organism evidence="1">
    <name type="scientific">Oryza barthii</name>
    <dbReference type="NCBI Taxonomy" id="65489"/>
    <lineage>
        <taxon>Eukaryota</taxon>
        <taxon>Viridiplantae</taxon>
        <taxon>Streptophyta</taxon>
        <taxon>Embryophyta</taxon>
        <taxon>Tracheophyta</taxon>
        <taxon>Spermatophyta</taxon>
        <taxon>Magnoliopsida</taxon>
        <taxon>Liliopsida</taxon>
        <taxon>Poales</taxon>
        <taxon>Poaceae</taxon>
        <taxon>BOP clade</taxon>
        <taxon>Oryzoideae</taxon>
        <taxon>Oryzeae</taxon>
        <taxon>Oryzinae</taxon>
        <taxon>Oryza</taxon>
    </lineage>
</organism>
<dbReference type="STRING" id="65489.A0A0D3HIA7"/>
<reference evidence="1" key="2">
    <citation type="submission" date="2015-03" db="UniProtKB">
        <authorList>
            <consortium name="EnsemblPlants"/>
        </authorList>
    </citation>
    <scope>IDENTIFICATION</scope>
</reference>
<dbReference type="EnsemblPlants" id="OBART11G03290.1">
    <property type="protein sequence ID" value="OBART11G03290.1"/>
    <property type="gene ID" value="OBART11G03290"/>
</dbReference>
<dbReference type="PaxDb" id="65489-OBART11G03290.1"/>
<name>A0A0D3HIA7_9ORYZ</name>
<dbReference type="Gramene" id="OBART11G03290.1">
    <property type="protein sequence ID" value="OBART11G03290.1"/>
    <property type="gene ID" value="OBART11G03290"/>
</dbReference>
<evidence type="ECO:0000313" key="1">
    <source>
        <dbReference type="EnsemblPlants" id="OBART11G03290.1"/>
    </source>
</evidence>
<protein>
    <submittedName>
        <fullName evidence="1">Uncharacterized protein</fullName>
    </submittedName>
</protein>
<evidence type="ECO:0000313" key="2">
    <source>
        <dbReference type="Proteomes" id="UP000026960"/>
    </source>
</evidence>
<keyword evidence="2" id="KW-1185">Reference proteome</keyword>
<reference evidence="1" key="1">
    <citation type="journal article" date="2009" name="Rice">
        <title>De Novo Next Generation Sequencing of Plant Genomes.</title>
        <authorList>
            <person name="Rounsley S."/>
            <person name="Marri P.R."/>
            <person name="Yu Y."/>
            <person name="He R."/>
            <person name="Sisneros N."/>
            <person name="Goicoechea J.L."/>
            <person name="Lee S.J."/>
            <person name="Angelova A."/>
            <person name="Kudrna D."/>
            <person name="Luo M."/>
            <person name="Affourtit J."/>
            <person name="Desany B."/>
            <person name="Knight J."/>
            <person name="Niazi F."/>
            <person name="Egholm M."/>
            <person name="Wing R.A."/>
        </authorList>
    </citation>
    <scope>NUCLEOTIDE SEQUENCE [LARGE SCALE GENOMIC DNA]</scope>
    <source>
        <strain evidence="1">cv. IRGC 105608</strain>
    </source>
</reference>
<proteinExistence type="predicted"/>
<dbReference type="HOGENOM" id="CLU_129539_0_0_1"/>